<dbReference type="GO" id="GO:0034605">
    <property type="term" value="P:cellular response to heat"/>
    <property type="evidence" value="ECO:0007669"/>
    <property type="project" value="TreeGrafter"/>
</dbReference>
<dbReference type="InterPro" id="IPR003593">
    <property type="entry name" value="AAA+_ATPase"/>
</dbReference>
<dbReference type="GO" id="GO:0005524">
    <property type="term" value="F:ATP binding"/>
    <property type="evidence" value="ECO:0007669"/>
    <property type="project" value="UniProtKB-KW"/>
</dbReference>
<dbReference type="PROSITE" id="PS00871">
    <property type="entry name" value="CLPAB_2"/>
    <property type="match status" value="1"/>
</dbReference>
<dbReference type="PANTHER" id="PTHR11638:SF18">
    <property type="entry name" value="HEAT SHOCK PROTEIN 104"/>
    <property type="match status" value="1"/>
</dbReference>
<dbReference type="FunFam" id="3.40.50.300:FF:000010">
    <property type="entry name" value="Chaperone clpB 1, putative"/>
    <property type="match status" value="1"/>
</dbReference>
<dbReference type="PANTHER" id="PTHR11638">
    <property type="entry name" value="ATP-DEPENDENT CLP PROTEASE"/>
    <property type="match status" value="1"/>
</dbReference>
<dbReference type="InterPro" id="IPR027417">
    <property type="entry name" value="P-loop_NTPase"/>
</dbReference>
<dbReference type="InterPro" id="IPR050130">
    <property type="entry name" value="ClpA_ClpB"/>
</dbReference>
<dbReference type="SUPFAM" id="SSF52540">
    <property type="entry name" value="P-loop containing nucleoside triphosphate hydrolases"/>
    <property type="match status" value="2"/>
</dbReference>
<dbReference type="PROSITE" id="PS00870">
    <property type="entry name" value="CLPAB_1"/>
    <property type="match status" value="1"/>
</dbReference>
<accession>A0A150LNM6</accession>
<proteinExistence type="inferred from homology"/>
<feature type="coiled-coil region" evidence="7">
    <location>
        <begin position="413"/>
        <end position="463"/>
    </location>
</feature>
<dbReference type="Gene3D" id="4.10.860.10">
    <property type="entry name" value="UVR domain"/>
    <property type="match status" value="1"/>
</dbReference>
<dbReference type="InterPro" id="IPR001270">
    <property type="entry name" value="ClpA/B"/>
</dbReference>
<reference evidence="11 13" key="2">
    <citation type="submission" date="2018-03" db="EMBL/GenBank/DDBJ databases">
        <authorList>
            <person name="Keele B.F."/>
        </authorList>
    </citation>
    <scope>NUCLEOTIDE SEQUENCE [LARGE SCALE GENOMIC DNA]</scope>
    <source>
        <strain evidence="11">ZCTH4_d</strain>
    </source>
</reference>
<dbReference type="SUPFAM" id="SSF81923">
    <property type="entry name" value="Double Clp-N motif"/>
    <property type="match status" value="1"/>
</dbReference>
<dbReference type="Pfam" id="PF10431">
    <property type="entry name" value="ClpB_D2-small"/>
    <property type="match status" value="1"/>
</dbReference>
<comment type="similarity">
    <text evidence="6">Belongs to the ClpA/ClpB family.</text>
</comment>
<sequence length="812" mass="90798">MLFGRFTERAQKVLALAQEEAIRLNHNNVGTEHILLGLVREGEGIAAKALFALGITPDKIQSEVEKLIGTGAAYTQAPPYTPRAKKVIELSMDEARKMGHSYVGTEHILLGLIREGEGVAARVLSNLGVNLNKARQQVLQLLGSSDTSPHGGNPQANVSTPTLDSLARDLTQIAREGNLDPVIGRSKEIQRVIEVLSRRTKNNPVLIGEPGVGKTAIAEGLAQQIVNNEVPEILRNKRVMTLDMGTVVAGTKYRGEFEDRLKKVMDEIRQAGNIILFIDELHTLIGAGGAEGAIDASNILKPALARGELQCIGATTLDEYRKYIEKDAALERRFQPIMVEEPTVEETIQILKGLRDRYEAHHRVAITDEAIEAAVRLSDRYITDRYLPDKAIDLIDEAGSKVRLRSFTTPPNLKELEMKLEEIRKEKDAAVQSQEFEKAAALRDSEQRLREELEATKKAWKEKQGKENSEVTVEDIARVVSSWTGIPVTKLAETETEKLLKLEDILHERVIGQEEAVKAVAQAVRRARAGLKDPKRPIGSFIFLGPTGVGKTELARALAEAMFGDENAMIRIDMSEYMEKHSTSRLVGAPPGYVGYEEGGQLTEKVRRRPYSVILLDEIEKAHPDVFNILLQVLEDGRLTDSKGRTVDFRNTILIMTSNVGAESLKRNKYVGFNLQDGGQDYKEMKTRVMEELKRTFRPEFLNRIDEIIVFHALEKHHLKQIVSLLCNTVIERMKEKHIDLTITDRAKEKLTDIGYDPEYGARPLRRAIQKHIEDLLSEELLKGKILAGRKVTIDYENDGFVVKTPALNEVD</sequence>
<dbReference type="InterPro" id="IPR036628">
    <property type="entry name" value="Clp_N_dom_sf"/>
</dbReference>
<keyword evidence="4 6" id="KW-0143">Chaperone</keyword>
<dbReference type="FunFam" id="1.10.1780.10:FF:000001">
    <property type="entry name" value="ATP-dependent Clp protease ATP-binding subunit"/>
    <property type="match status" value="1"/>
</dbReference>
<dbReference type="Gene3D" id="3.40.50.300">
    <property type="entry name" value="P-loop containing nucleotide triphosphate hydrolases"/>
    <property type="match status" value="2"/>
</dbReference>
<dbReference type="AlphaFoldDB" id="A0A150LNM6"/>
<gene>
    <name evidence="10" type="ORF">B4135_2898</name>
    <name evidence="11" type="ORF">C6P37_00635</name>
</gene>
<dbReference type="InterPro" id="IPR004176">
    <property type="entry name" value="Clp_R_N"/>
</dbReference>
<dbReference type="InterPro" id="IPR041546">
    <property type="entry name" value="ClpA/ClpB_AAA_lid"/>
</dbReference>
<feature type="domain" description="Clp R" evidence="9">
    <location>
        <begin position="3"/>
        <end position="144"/>
    </location>
</feature>
<keyword evidence="7" id="KW-0175">Coiled coil</keyword>
<dbReference type="Pfam" id="PF02861">
    <property type="entry name" value="Clp_N"/>
    <property type="match status" value="1"/>
</dbReference>
<evidence type="ECO:0000256" key="4">
    <source>
        <dbReference type="ARBA" id="ARBA00023186"/>
    </source>
</evidence>
<dbReference type="InterPro" id="IPR001943">
    <property type="entry name" value="UVR_dom"/>
</dbReference>
<keyword evidence="2 6" id="KW-0547">Nucleotide-binding</keyword>
<evidence type="ECO:0000256" key="2">
    <source>
        <dbReference type="ARBA" id="ARBA00022741"/>
    </source>
</evidence>
<dbReference type="Gene3D" id="1.10.1780.10">
    <property type="entry name" value="Clp, N-terminal domain"/>
    <property type="match status" value="1"/>
</dbReference>
<evidence type="ECO:0000256" key="1">
    <source>
        <dbReference type="ARBA" id="ARBA00022737"/>
    </source>
</evidence>
<dbReference type="Proteomes" id="UP000075683">
    <property type="component" value="Unassembled WGS sequence"/>
</dbReference>
<dbReference type="EMBL" id="LQYT01000079">
    <property type="protein sequence ID" value="KYD13659.1"/>
    <property type="molecule type" value="Genomic_DNA"/>
</dbReference>
<keyword evidence="1 5" id="KW-0677">Repeat</keyword>
<dbReference type="GO" id="GO:0016887">
    <property type="term" value="F:ATP hydrolysis activity"/>
    <property type="evidence" value="ECO:0007669"/>
    <property type="project" value="InterPro"/>
</dbReference>
<dbReference type="SMART" id="SM01086">
    <property type="entry name" value="ClpB_D2-small"/>
    <property type="match status" value="1"/>
</dbReference>
<dbReference type="GO" id="GO:0006508">
    <property type="term" value="P:proteolysis"/>
    <property type="evidence" value="ECO:0007669"/>
    <property type="project" value="UniProtKB-KW"/>
</dbReference>
<dbReference type="Pfam" id="PF00004">
    <property type="entry name" value="AAA"/>
    <property type="match status" value="1"/>
</dbReference>
<keyword evidence="11" id="KW-0378">Hydrolase</keyword>
<dbReference type="FunFam" id="1.10.8.60:FF:000017">
    <property type="entry name" value="ATP-dependent chaperone ClpB"/>
    <property type="match status" value="1"/>
</dbReference>
<dbReference type="FunFam" id="1.10.8.60:FF:000011">
    <property type="entry name" value="ATP-dependent Clp protease ATP-binding subunit"/>
    <property type="match status" value="1"/>
</dbReference>
<evidence type="ECO:0000313" key="10">
    <source>
        <dbReference type="EMBL" id="KYD13659.1"/>
    </source>
</evidence>
<evidence type="ECO:0000313" key="12">
    <source>
        <dbReference type="Proteomes" id="UP000075683"/>
    </source>
</evidence>
<dbReference type="SMART" id="SM00382">
    <property type="entry name" value="AAA"/>
    <property type="match status" value="2"/>
</dbReference>
<dbReference type="PROSITE" id="PS51903">
    <property type="entry name" value="CLP_R"/>
    <property type="match status" value="1"/>
</dbReference>
<comment type="caution">
    <text evidence="10">The sequence shown here is derived from an EMBL/GenBank/DDBJ whole genome shotgun (WGS) entry which is preliminary data.</text>
</comment>
<dbReference type="PRINTS" id="PR00300">
    <property type="entry name" value="CLPPROTEASEA"/>
</dbReference>
<dbReference type="InterPro" id="IPR028299">
    <property type="entry name" value="ClpA/B_CS2"/>
</dbReference>
<dbReference type="Pfam" id="PF17871">
    <property type="entry name" value="AAA_lid_9"/>
    <property type="match status" value="1"/>
</dbReference>
<dbReference type="CDD" id="cd19499">
    <property type="entry name" value="RecA-like_ClpB_Hsp104-like"/>
    <property type="match status" value="1"/>
</dbReference>
<dbReference type="Gene3D" id="1.10.8.60">
    <property type="match status" value="2"/>
</dbReference>
<dbReference type="FunFam" id="3.40.50.300:FF:000025">
    <property type="entry name" value="ATP-dependent Clp protease subunit"/>
    <property type="match status" value="1"/>
</dbReference>
<dbReference type="RefSeq" id="WP_020155362.1">
    <property type="nucleotide sequence ID" value="NZ_JBAIZG010000070.1"/>
</dbReference>
<evidence type="ECO:0000256" key="7">
    <source>
        <dbReference type="SAM" id="Coils"/>
    </source>
</evidence>
<dbReference type="InterPro" id="IPR019489">
    <property type="entry name" value="Clp_ATPase_C"/>
</dbReference>
<dbReference type="Proteomes" id="UP000257014">
    <property type="component" value="Unassembled WGS sequence"/>
</dbReference>
<evidence type="ECO:0000256" key="5">
    <source>
        <dbReference type="PROSITE-ProRule" id="PRU01251"/>
    </source>
</evidence>
<dbReference type="STRING" id="301148.B4135_2898"/>
<keyword evidence="3 6" id="KW-0067">ATP-binding</keyword>
<evidence type="ECO:0000313" key="11">
    <source>
        <dbReference type="EMBL" id="REJ31466.1"/>
    </source>
</evidence>
<reference evidence="10 12" key="1">
    <citation type="submission" date="2016-01" db="EMBL/GenBank/DDBJ databases">
        <title>Draft Genome Sequences of Seven Thermophilic Sporeformers Isolated from Foods.</title>
        <authorList>
            <person name="Berendsen E.M."/>
            <person name="Wells-Bennik M.H."/>
            <person name="Krawcyk A.O."/>
            <person name="De Jong A."/>
            <person name="Holsappel S."/>
            <person name="Eijlander R.T."/>
            <person name="Kuipers O.P."/>
        </authorList>
    </citation>
    <scope>NUCLEOTIDE SEQUENCE [LARGE SCALE GENOMIC DNA]</scope>
    <source>
        <strain evidence="10 12">B4135</strain>
    </source>
</reference>
<dbReference type="GO" id="GO:0005737">
    <property type="term" value="C:cytoplasm"/>
    <property type="evidence" value="ECO:0007669"/>
    <property type="project" value="TreeGrafter"/>
</dbReference>
<organism evidence="10 12">
    <name type="scientific">Caldibacillus debilis</name>
    <dbReference type="NCBI Taxonomy" id="301148"/>
    <lineage>
        <taxon>Bacteria</taxon>
        <taxon>Bacillati</taxon>
        <taxon>Bacillota</taxon>
        <taxon>Bacilli</taxon>
        <taxon>Bacillales</taxon>
        <taxon>Bacillaceae</taxon>
        <taxon>Caldibacillus</taxon>
    </lineage>
</organism>
<dbReference type="Pfam" id="PF07724">
    <property type="entry name" value="AAA_2"/>
    <property type="match status" value="1"/>
</dbReference>
<dbReference type="InterPro" id="IPR003959">
    <property type="entry name" value="ATPase_AAA_core"/>
</dbReference>
<dbReference type="CDD" id="cd00009">
    <property type="entry name" value="AAA"/>
    <property type="match status" value="1"/>
</dbReference>
<name>A0A150LNM6_9BACI</name>
<dbReference type="PROSITE" id="PS50151">
    <property type="entry name" value="UVR"/>
    <property type="match status" value="1"/>
</dbReference>
<keyword evidence="11" id="KW-0645">Protease</keyword>
<evidence type="ECO:0000259" key="9">
    <source>
        <dbReference type="PROSITE" id="PS51903"/>
    </source>
</evidence>
<evidence type="ECO:0000256" key="3">
    <source>
        <dbReference type="ARBA" id="ARBA00022840"/>
    </source>
</evidence>
<evidence type="ECO:0000259" key="8">
    <source>
        <dbReference type="PROSITE" id="PS50151"/>
    </source>
</evidence>
<evidence type="ECO:0000256" key="6">
    <source>
        <dbReference type="RuleBase" id="RU004432"/>
    </source>
</evidence>
<feature type="domain" description="UVR" evidence="8">
    <location>
        <begin position="417"/>
        <end position="452"/>
    </location>
</feature>
<protein>
    <submittedName>
        <fullName evidence="11">ATP-dependent Clp protease ATP-binding subunit</fullName>
    </submittedName>
</protein>
<dbReference type="EMBL" id="QEWE01000004">
    <property type="protein sequence ID" value="REJ31466.1"/>
    <property type="molecule type" value="Genomic_DNA"/>
</dbReference>
<evidence type="ECO:0000313" key="13">
    <source>
        <dbReference type="Proteomes" id="UP000257014"/>
    </source>
</evidence>
<dbReference type="InterPro" id="IPR018368">
    <property type="entry name" value="ClpA/B_CS1"/>
</dbReference>
<dbReference type="PATRIC" id="fig|301148.3.peg.490"/>
<dbReference type="OrthoDB" id="9803641at2"/>
<dbReference type="GO" id="GO:0008233">
    <property type="term" value="F:peptidase activity"/>
    <property type="evidence" value="ECO:0007669"/>
    <property type="project" value="UniProtKB-KW"/>
</dbReference>